<evidence type="ECO:0000256" key="1">
    <source>
        <dbReference type="SAM" id="MobiDB-lite"/>
    </source>
</evidence>
<feature type="compositionally biased region" description="Polar residues" evidence="1">
    <location>
        <begin position="233"/>
        <end position="247"/>
    </location>
</feature>
<proteinExistence type="predicted"/>
<evidence type="ECO:0000313" key="2">
    <source>
        <dbReference type="EMBL" id="KAK1345132.1"/>
    </source>
</evidence>
<dbReference type="EMBL" id="JAULJE010000003">
    <property type="protein sequence ID" value="KAK1345132.1"/>
    <property type="molecule type" value="Genomic_DNA"/>
</dbReference>
<feature type="region of interest" description="Disordered" evidence="1">
    <location>
        <begin position="137"/>
        <end position="173"/>
    </location>
</feature>
<feature type="region of interest" description="Disordered" evidence="1">
    <location>
        <begin position="212"/>
        <end position="247"/>
    </location>
</feature>
<organism evidence="2 3">
    <name type="scientific">Cnephaeus nilssonii</name>
    <name type="common">Northern bat</name>
    <name type="synonym">Eptesicus nilssonii</name>
    <dbReference type="NCBI Taxonomy" id="3371016"/>
    <lineage>
        <taxon>Eukaryota</taxon>
        <taxon>Metazoa</taxon>
        <taxon>Chordata</taxon>
        <taxon>Craniata</taxon>
        <taxon>Vertebrata</taxon>
        <taxon>Euteleostomi</taxon>
        <taxon>Mammalia</taxon>
        <taxon>Eutheria</taxon>
        <taxon>Laurasiatheria</taxon>
        <taxon>Chiroptera</taxon>
        <taxon>Yangochiroptera</taxon>
        <taxon>Vespertilionidae</taxon>
        <taxon>Cnephaeus</taxon>
    </lineage>
</organism>
<evidence type="ECO:0000313" key="3">
    <source>
        <dbReference type="Proteomes" id="UP001177744"/>
    </source>
</evidence>
<keyword evidence="3" id="KW-1185">Reference proteome</keyword>
<sequence length="247" mass="25993">MQCQAQQHPPPPNLRNNISYISSKWWGLTASMRLPGRAAIRPRRCAAPPGGPGLSEHIAGPSKALSNKGSHVDKSAAAGLQVSGVVDSMGAPPVRGGQYVRSWVRGEGRAQEPEAAGPSEAPLKTYRVIQSSAPSASVCKREAGAGPGEAAHPSPTLLSPQRPPEAGPRARPAQVHTGILQILLEMGFTLTLTDSFPQGMFWNVEPSSLAGLHQRKTSKTAPSCENQPRPRSASRTPSNGSTELAQV</sequence>
<reference evidence="2" key="1">
    <citation type="submission" date="2023-06" db="EMBL/GenBank/DDBJ databases">
        <title>Reference genome for the Northern bat (Eptesicus nilssonii), a most northern bat species.</title>
        <authorList>
            <person name="Laine V.N."/>
            <person name="Pulliainen A.T."/>
            <person name="Lilley T.M."/>
        </authorList>
    </citation>
    <scope>NUCLEOTIDE SEQUENCE</scope>
    <source>
        <strain evidence="2">BLF_Eptnil</strain>
        <tissue evidence="2">Kidney</tissue>
    </source>
</reference>
<dbReference type="AlphaFoldDB" id="A0AA40I9T1"/>
<protein>
    <submittedName>
        <fullName evidence="2">Uncharacterized protein</fullName>
    </submittedName>
</protein>
<comment type="caution">
    <text evidence="2">The sequence shown here is derived from an EMBL/GenBank/DDBJ whole genome shotgun (WGS) entry which is preliminary data.</text>
</comment>
<dbReference type="Proteomes" id="UP001177744">
    <property type="component" value="Unassembled WGS sequence"/>
</dbReference>
<accession>A0AA40I9T1</accession>
<name>A0AA40I9T1_CNENI</name>
<gene>
    <name evidence="2" type="ORF">QTO34_013840</name>
</gene>